<evidence type="ECO:0000313" key="3">
    <source>
        <dbReference type="WBParaSite" id="Pan_g7980.t1"/>
    </source>
</evidence>
<keyword evidence="1" id="KW-1133">Transmembrane helix</keyword>
<feature type="transmembrane region" description="Helical" evidence="1">
    <location>
        <begin position="85"/>
        <end position="105"/>
    </location>
</feature>
<proteinExistence type="predicted"/>
<feature type="transmembrane region" description="Helical" evidence="1">
    <location>
        <begin position="117"/>
        <end position="143"/>
    </location>
</feature>
<accession>A0A7E4W9R2</accession>
<organism evidence="2 3">
    <name type="scientific">Panagrellus redivivus</name>
    <name type="common">Microworm</name>
    <dbReference type="NCBI Taxonomy" id="6233"/>
    <lineage>
        <taxon>Eukaryota</taxon>
        <taxon>Metazoa</taxon>
        <taxon>Ecdysozoa</taxon>
        <taxon>Nematoda</taxon>
        <taxon>Chromadorea</taxon>
        <taxon>Rhabditida</taxon>
        <taxon>Tylenchina</taxon>
        <taxon>Panagrolaimomorpha</taxon>
        <taxon>Panagrolaimoidea</taxon>
        <taxon>Panagrolaimidae</taxon>
        <taxon>Panagrellus</taxon>
    </lineage>
</organism>
<evidence type="ECO:0000256" key="1">
    <source>
        <dbReference type="SAM" id="Phobius"/>
    </source>
</evidence>
<keyword evidence="1" id="KW-0472">Membrane</keyword>
<evidence type="ECO:0000313" key="2">
    <source>
        <dbReference type="Proteomes" id="UP000492821"/>
    </source>
</evidence>
<reference evidence="3" key="2">
    <citation type="submission" date="2020-10" db="UniProtKB">
        <authorList>
            <consortium name="WormBaseParasite"/>
        </authorList>
    </citation>
    <scope>IDENTIFICATION</scope>
</reference>
<keyword evidence="1" id="KW-0812">Transmembrane</keyword>
<protein>
    <submittedName>
        <fullName evidence="3">MARVEL domain-containing protein</fullName>
    </submittedName>
</protein>
<dbReference type="Proteomes" id="UP000492821">
    <property type="component" value="Unassembled WGS sequence"/>
</dbReference>
<reference evidence="2" key="1">
    <citation type="journal article" date="2013" name="Genetics">
        <title>The draft genome and transcriptome of Panagrellus redivivus are shaped by the harsh demands of a free-living lifestyle.</title>
        <authorList>
            <person name="Srinivasan J."/>
            <person name="Dillman A.R."/>
            <person name="Macchietto M.G."/>
            <person name="Heikkinen L."/>
            <person name="Lakso M."/>
            <person name="Fracchia K.M."/>
            <person name="Antoshechkin I."/>
            <person name="Mortazavi A."/>
            <person name="Wong G."/>
            <person name="Sternberg P.W."/>
        </authorList>
    </citation>
    <scope>NUCLEOTIDE SEQUENCE [LARGE SCALE GENOMIC DNA]</scope>
    <source>
        <strain evidence="2">MT8872</strain>
    </source>
</reference>
<name>A0A7E4W9R2_PANRE</name>
<dbReference type="AlphaFoldDB" id="A0A7E4W9R2"/>
<feature type="transmembrane region" description="Helical" evidence="1">
    <location>
        <begin position="6"/>
        <end position="28"/>
    </location>
</feature>
<dbReference type="WBParaSite" id="Pan_g7980.t1">
    <property type="protein sequence ID" value="Pan_g7980.t1"/>
    <property type="gene ID" value="Pan_g7980"/>
</dbReference>
<feature type="transmembrane region" description="Helical" evidence="1">
    <location>
        <begin position="40"/>
        <end position="65"/>
    </location>
</feature>
<keyword evidence="2" id="KW-1185">Reference proteome</keyword>
<sequence>MAFPYQFAACGALKVLIILLTIAVICLIDPRYVSTYISINYEIVLMYIISALTLLYCLISLVMYVLMYRASGEDMSLTNCSLAEVIFSGAGMIGWMIICGIAANISQRTILETGQFFGWIGACSGVNFSLFVGVLAIFALNIVNDKILNSERKYRNVNRY</sequence>